<keyword evidence="2" id="KW-0472">Membrane</keyword>
<dbReference type="EMBL" id="BIFH01000016">
    <property type="protein sequence ID" value="GCD94584.1"/>
    <property type="molecule type" value="Genomic_DNA"/>
</dbReference>
<dbReference type="Proteomes" id="UP000286931">
    <property type="component" value="Unassembled WGS sequence"/>
</dbReference>
<evidence type="ECO:0000313" key="3">
    <source>
        <dbReference type="EMBL" id="GCD94584.1"/>
    </source>
</evidence>
<reference evidence="3 4" key="1">
    <citation type="submission" date="2018-12" db="EMBL/GenBank/DDBJ databases">
        <title>Draft genome sequence of Embleya hyalina NBRC 13850T.</title>
        <authorList>
            <person name="Komaki H."/>
            <person name="Hosoyama A."/>
            <person name="Kimura A."/>
            <person name="Ichikawa N."/>
            <person name="Tamura T."/>
        </authorList>
    </citation>
    <scope>NUCLEOTIDE SEQUENCE [LARGE SCALE GENOMIC DNA]</scope>
    <source>
        <strain evidence="3 4">NBRC 13850</strain>
    </source>
</reference>
<sequence>MPVFAGGPDPRDRSRHPRPRPPFRPPTGEITGVAGDAGITPDSPSRRTATSRRAASAPGTVLAFLGLLAVLFVVAFTIGRQAGPVAPDLREPGRPGAPVKMGDEGGGHGRMGLGEPDGGPRSPGAAL</sequence>
<comment type="caution">
    <text evidence="3">The sequence shown here is derived from an EMBL/GenBank/DDBJ whole genome shotgun (WGS) entry which is preliminary data.</text>
</comment>
<feature type="transmembrane region" description="Helical" evidence="2">
    <location>
        <begin position="55"/>
        <end position="78"/>
    </location>
</feature>
<keyword evidence="2" id="KW-0812">Transmembrane</keyword>
<evidence type="ECO:0000256" key="2">
    <source>
        <dbReference type="SAM" id="Phobius"/>
    </source>
</evidence>
<dbReference type="RefSeq" id="WP_126636772.1">
    <property type="nucleotide sequence ID" value="NZ_BIFH01000016.1"/>
</dbReference>
<keyword evidence="2" id="KW-1133">Transmembrane helix</keyword>
<evidence type="ECO:0000256" key="1">
    <source>
        <dbReference type="SAM" id="MobiDB-lite"/>
    </source>
</evidence>
<feature type="compositionally biased region" description="Gly residues" evidence="1">
    <location>
        <begin position="108"/>
        <end position="117"/>
    </location>
</feature>
<feature type="compositionally biased region" description="Low complexity" evidence="1">
    <location>
        <begin position="46"/>
        <end position="56"/>
    </location>
</feature>
<evidence type="ECO:0000313" key="4">
    <source>
        <dbReference type="Proteomes" id="UP000286931"/>
    </source>
</evidence>
<feature type="region of interest" description="Disordered" evidence="1">
    <location>
        <begin position="82"/>
        <end position="127"/>
    </location>
</feature>
<name>A0A401YIY9_9ACTN</name>
<dbReference type="AlphaFoldDB" id="A0A401YIY9"/>
<organism evidence="3 4">
    <name type="scientific">Embleya hyalina</name>
    <dbReference type="NCBI Taxonomy" id="516124"/>
    <lineage>
        <taxon>Bacteria</taxon>
        <taxon>Bacillati</taxon>
        <taxon>Actinomycetota</taxon>
        <taxon>Actinomycetes</taxon>
        <taxon>Kitasatosporales</taxon>
        <taxon>Streptomycetaceae</taxon>
        <taxon>Embleya</taxon>
    </lineage>
</organism>
<gene>
    <name evidence="3" type="ORF">EHYA_02253</name>
</gene>
<proteinExistence type="predicted"/>
<accession>A0A401YIY9</accession>
<protein>
    <submittedName>
        <fullName evidence="3">Uncharacterized protein</fullName>
    </submittedName>
</protein>
<keyword evidence="4" id="KW-1185">Reference proteome</keyword>
<feature type="region of interest" description="Disordered" evidence="1">
    <location>
        <begin position="1"/>
        <end position="56"/>
    </location>
</feature>